<keyword evidence="3 10" id="KW-0547">Nucleotide-binding</keyword>
<reference evidence="14" key="1">
    <citation type="submission" date="2025-08" db="UniProtKB">
        <authorList>
            <consortium name="RefSeq"/>
        </authorList>
    </citation>
    <scope>IDENTIFICATION</scope>
    <source>
        <strain evidence="14">11010-0011.00</strain>
        <tissue evidence="14">Whole body</tissue>
    </source>
</reference>
<evidence type="ECO:0000256" key="1">
    <source>
        <dbReference type="ARBA" id="ARBA00012838"/>
    </source>
</evidence>
<dbReference type="Gene3D" id="1.10.730.10">
    <property type="entry name" value="Isoleucyl-tRNA Synthetase, Domain 1"/>
    <property type="match status" value="1"/>
</dbReference>
<keyword evidence="13" id="KW-1185">Reference proteome</keyword>
<keyword evidence="6 10" id="KW-0030">Aminoacyl-tRNA synthetase</keyword>
<dbReference type="InterPro" id="IPR014758">
    <property type="entry name" value="Met-tRNA_synth"/>
</dbReference>
<dbReference type="InterPro" id="IPR009080">
    <property type="entry name" value="tRNAsynth_Ia_anticodon-bd"/>
</dbReference>
<evidence type="ECO:0000259" key="12">
    <source>
        <dbReference type="Pfam" id="PF09334"/>
    </source>
</evidence>
<dbReference type="SUPFAM" id="SSF52374">
    <property type="entry name" value="Nucleotidylyl transferase"/>
    <property type="match status" value="1"/>
</dbReference>
<evidence type="ECO:0000256" key="5">
    <source>
        <dbReference type="ARBA" id="ARBA00022917"/>
    </source>
</evidence>
<dbReference type="GO" id="GO:0006431">
    <property type="term" value="P:methionyl-tRNA aminoacylation"/>
    <property type="evidence" value="ECO:0007669"/>
    <property type="project" value="InterPro"/>
</dbReference>
<keyword evidence="4 10" id="KW-0067">ATP-binding</keyword>
<keyword evidence="2 10" id="KW-0436">Ligase</keyword>
<dbReference type="InterPro" id="IPR033911">
    <property type="entry name" value="MetRS_core"/>
</dbReference>
<dbReference type="InterPro" id="IPR015413">
    <property type="entry name" value="Methionyl/Leucyl_tRNA_Synth"/>
</dbReference>
<evidence type="ECO:0000256" key="11">
    <source>
        <dbReference type="SAM" id="MobiDB-lite"/>
    </source>
</evidence>
<dbReference type="Gene3D" id="2.170.220.10">
    <property type="match status" value="1"/>
</dbReference>
<evidence type="ECO:0000256" key="4">
    <source>
        <dbReference type="ARBA" id="ARBA00022840"/>
    </source>
</evidence>
<dbReference type="GO" id="GO:0005524">
    <property type="term" value="F:ATP binding"/>
    <property type="evidence" value="ECO:0007669"/>
    <property type="project" value="UniProtKB-KW"/>
</dbReference>
<dbReference type="InterPro" id="IPR023457">
    <property type="entry name" value="Met-tRNA_synth_2"/>
</dbReference>
<dbReference type="InterPro" id="IPR014729">
    <property type="entry name" value="Rossmann-like_a/b/a_fold"/>
</dbReference>
<dbReference type="PRINTS" id="PR01041">
    <property type="entry name" value="TRNASYNTHMET"/>
</dbReference>
<dbReference type="CTD" id="41733"/>
<dbReference type="CDD" id="cd00814">
    <property type="entry name" value="MetRS_core"/>
    <property type="match status" value="1"/>
</dbReference>
<accession>A0A6J2T120</accession>
<dbReference type="Proteomes" id="UP000504634">
    <property type="component" value="Unplaced"/>
</dbReference>
<dbReference type="PANTHER" id="PTHR43326:SF1">
    <property type="entry name" value="METHIONINE--TRNA LIGASE, MITOCHONDRIAL"/>
    <property type="match status" value="1"/>
</dbReference>
<evidence type="ECO:0000256" key="6">
    <source>
        <dbReference type="ARBA" id="ARBA00023146"/>
    </source>
</evidence>
<gene>
    <name evidence="14" type="primary">LOC115621177</name>
</gene>
<evidence type="ECO:0000313" key="13">
    <source>
        <dbReference type="Proteomes" id="UP000504634"/>
    </source>
</evidence>
<sequence>MLINKIRVLRRLGVRLSSSHYVTTPIFYVNAAPHIGHLYSAVIADAHCRYRRLLQPDESRSSVRLCTGTDEHGTKIQQAAAANNAPVAQYCDDISERYRNVFKTAHIAHDDFIRTTEQRHKKAVAHFWRTLESRGHIYSAAYSGWYCVSDETFLTDSQLRLDETTGTRYSLESGHPVEWTEETNYMFRLSRFQDDVRHWVKQEGRIRPIKFEKILLDTLSEQLPDVSVSRPSSRVHWAIPVPDDETQTVYVWLDALINYLSSVGYPDEQYRVHWPPAQQIIGKDILKFHGIYWPAFLIAAGLPPPRQLYVHSHWTVDGQKMSKSKHNVVDPVEAAKQYTMEGLRYFLLREGVAHSDGNYSHVKALRILNSELADTLGNLLSRACAKSLNPAQIYPAIHAEHLAHLLKHLEAAQKLQAALLQLAERCAEHYEENHFHLVADTVISTLHAANNFFECARPWELKVGARAANPAQLETIIGITMDALRLCGIVLQPLVPQLSARLLDKLSVPNTQRSWRNLSDNFATGNSVVVQRKSEALDAATSALLFQRILEEKEPKLPEQSQPQSQSSKQTKRKKVNKQHQQQQQAEKEQGEQGEQGKRLAS</sequence>
<protein>
    <recommendedName>
        <fullName evidence="7">Methionine--tRNA ligase, mitochondrial</fullName>
        <ecNumber evidence="1">6.1.1.10</ecNumber>
    </recommendedName>
    <alternativeName>
        <fullName evidence="8">Mitochondrial methionyl-tRNA synthetase</fullName>
    </alternativeName>
</protein>
<feature type="compositionally biased region" description="Low complexity" evidence="11">
    <location>
        <begin position="558"/>
        <end position="569"/>
    </location>
</feature>
<evidence type="ECO:0000256" key="8">
    <source>
        <dbReference type="ARBA" id="ARBA00030331"/>
    </source>
</evidence>
<evidence type="ECO:0000256" key="10">
    <source>
        <dbReference type="RuleBase" id="RU363039"/>
    </source>
</evidence>
<proteinExistence type="inferred from homology"/>
<dbReference type="RefSeq" id="XP_030370601.1">
    <property type="nucleotide sequence ID" value="XM_030514741.1"/>
</dbReference>
<dbReference type="Pfam" id="PF09334">
    <property type="entry name" value="tRNA-synt_1g"/>
    <property type="match status" value="1"/>
</dbReference>
<dbReference type="GO" id="GO:0005739">
    <property type="term" value="C:mitochondrion"/>
    <property type="evidence" value="ECO:0007669"/>
    <property type="project" value="UniProtKB-ARBA"/>
</dbReference>
<dbReference type="OrthoDB" id="24670at2759"/>
<comment type="catalytic activity">
    <reaction evidence="9">
        <text>tRNA(Met) + L-methionine + ATP = L-methionyl-tRNA(Met) + AMP + diphosphate</text>
        <dbReference type="Rhea" id="RHEA:13481"/>
        <dbReference type="Rhea" id="RHEA-COMP:9667"/>
        <dbReference type="Rhea" id="RHEA-COMP:9698"/>
        <dbReference type="ChEBI" id="CHEBI:30616"/>
        <dbReference type="ChEBI" id="CHEBI:33019"/>
        <dbReference type="ChEBI" id="CHEBI:57844"/>
        <dbReference type="ChEBI" id="CHEBI:78442"/>
        <dbReference type="ChEBI" id="CHEBI:78530"/>
        <dbReference type="ChEBI" id="CHEBI:456215"/>
        <dbReference type="EC" id="6.1.1.10"/>
    </reaction>
</comment>
<evidence type="ECO:0000256" key="9">
    <source>
        <dbReference type="ARBA" id="ARBA00047364"/>
    </source>
</evidence>
<evidence type="ECO:0000256" key="2">
    <source>
        <dbReference type="ARBA" id="ARBA00022598"/>
    </source>
</evidence>
<dbReference type="FunFam" id="2.170.220.10:FF:000001">
    <property type="entry name" value="methionine--tRNA ligase, mitochondrial"/>
    <property type="match status" value="1"/>
</dbReference>
<keyword evidence="5 10" id="KW-0648">Protein biosynthesis</keyword>
<name>A0A6J2T120_DROLE</name>
<feature type="compositionally biased region" description="Basic and acidic residues" evidence="11">
    <location>
        <begin position="586"/>
        <end position="602"/>
    </location>
</feature>
<feature type="domain" description="Methionyl/Leucyl tRNA synthetase" evidence="12">
    <location>
        <begin position="20"/>
        <end position="383"/>
    </location>
</feature>
<dbReference type="AlphaFoldDB" id="A0A6J2T120"/>
<evidence type="ECO:0000313" key="14">
    <source>
        <dbReference type="RefSeq" id="XP_030370601.1"/>
    </source>
</evidence>
<evidence type="ECO:0000256" key="7">
    <source>
        <dbReference type="ARBA" id="ARBA00026124"/>
    </source>
</evidence>
<dbReference type="NCBIfam" id="TIGR00398">
    <property type="entry name" value="metG"/>
    <property type="match status" value="1"/>
</dbReference>
<evidence type="ECO:0000256" key="3">
    <source>
        <dbReference type="ARBA" id="ARBA00022741"/>
    </source>
</evidence>
<dbReference type="GeneID" id="115621177"/>
<feature type="region of interest" description="Disordered" evidence="11">
    <location>
        <begin position="553"/>
        <end position="602"/>
    </location>
</feature>
<dbReference type="EC" id="6.1.1.10" evidence="1"/>
<comment type="similarity">
    <text evidence="10">Belongs to the class-I aminoacyl-tRNA synthetase family.</text>
</comment>
<dbReference type="PANTHER" id="PTHR43326">
    <property type="entry name" value="METHIONYL-TRNA SYNTHETASE"/>
    <property type="match status" value="1"/>
</dbReference>
<dbReference type="SUPFAM" id="SSF47323">
    <property type="entry name" value="Anticodon-binding domain of a subclass of class I aminoacyl-tRNA synthetases"/>
    <property type="match status" value="1"/>
</dbReference>
<dbReference type="GO" id="GO:0004825">
    <property type="term" value="F:methionine-tRNA ligase activity"/>
    <property type="evidence" value="ECO:0007669"/>
    <property type="project" value="UniProtKB-EC"/>
</dbReference>
<organism evidence="13 14">
    <name type="scientific">Drosophila lebanonensis</name>
    <name type="common">Fruit fly</name>
    <name type="synonym">Scaptodrosophila lebanonensis</name>
    <dbReference type="NCBI Taxonomy" id="7225"/>
    <lineage>
        <taxon>Eukaryota</taxon>
        <taxon>Metazoa</taxon>
        <taxon>Ecdysozoa</taxon>
        <taxon>Arthropoda</taxon>
        <taxon>Hexapoda</taxon>
        <taxon>Insecta</taxon>
        <taxon>Pterygota</taxon>
        <taxon>Neoptera</taxon>
        <taxon>Endopterygota</taxon>
        <taxon>Diptera</taxon>
        <taxon>Brachycera</taxon>
        <taxon>Muscomorpha</taxon>
        <taxon>Ephydroidea</taxon>
        <taxon>Drosophilidae</taxon>
        <taxon>Scaptodrosophila</taxon>
    </lineage>
</organism>
<dbReference type="Gene3D" id="3.40.50.620">
    <property type="entry name" value="HUPs"/>
    <property type="match status" value="1"/>
</dbReference>